<comment type="pathway">
    <text evidence="2">Lipid metabolism; fatty acid biosynthesis.</text>
</comment>
<dbReference type="PANTHER" id="PTHR43086:SF2">
    <property type="entry name" value="HYDROXYSTEROID DEHYDROGENASE-LIKE PROTEIN 1"/>
    <property type="match status" value="1"/>
</dbReference>
<evidence type="ECO:0000256" key="8">
    <source>
        <dbReference type="ARBA" id="ARBA00022857"/>
    </source>
</evidence>
<dbReference type="SUPFAM" id="SSF51905">
    <property type="entry name" value="FAD/NAD(P)-binding domain"/>
    <property type="match status" value="2"/>
</dbReference>
<organism evidence="19 20">
    <name type="scientific">Candidozyma haemuli</name>
    <dbReference type="NCBI Taxonomy" id="45357"/>
    <lineage>
        <taxon>Eukaryota</taxon>
        <taxon>Fungi</taxon>
        <taxon>Dikarya</taxon>
        <taxon>Ascomycota</taxon>
        <taxon>Saccharomycotina</taxon>
        <taxon>Pichiomycetes</taxon>
        <taxon>Metschnikowiaceae</taxon>
        <taxon>Candidozyma</taxon>
    </lineage>
</organism>
<dbReference type="EC" id="1.1.1.330" evidence="15"/>
<dbReference type="InterPro" id="IPR036188">
    <property type="entry name" value="FAD/NAD-bd_sf"/>
</dbReference>
<feature type="compositionally biased region" description="Polar residues" evidence="16">
    <location>
        <begin position="614"/>
        <end position="630"/>
    </location>
</feature>
<comment type="subcellular location">
    <subcellularLocation>
        <location evidence="15">Endoplasmic reticulum membrane</location>
        <topology evidence="15">Single-pass membrane protein</topology>
    </subcellularLocation>
    <subcellularLocation>
        <location evidence="1">Nucleus</location>
    </subcellularLocation>
</comment>
<name>A0ABX8ID11_9ASCO</name>
<evidence type="ECO:0000256" key="15">
    <source>
        <dbReference type="HAMAP-Rule" id="MF_03107"/>
    </source>
</evidence>
<evidence type="ECO:0000313" key="19">
    <source>
        <dbReference type="EMBL" id="QWU90384.1"/>
    </source>
</evidence>
<reference evidence="19 20" key="1">
    <citation type="submission" date="2021-06" db="EMBL/GenBank/DDBJ databases">
        <title>Candida outbreak in Lebanon.</title>
        <authorList>
            <person name="Finianos M."/>
        </authorList>
    </citation>
    <scope>NUCLEOTIDE SEQUENCE [LARGE SCALE GENOMIC DNA]</scope>
    <source>
        <strain evidence="19">CA3LBN</strain>
    </source>
</reference>
<evidence type="ECO:0000256" key="14">
    <source>
        <dbReference type="ARBA" id="ARBA00023242"/>
    </source>
</evidence>
<dbReference type="Pfam" id="PF11488">
    <property type="entry name" value="Lge1"/>
    <property type="match status" value="1"/>
</dbReference>
<feature type="compositionally biased region" description="Basic and acidic residues" evidence="16">
    <location>
        <begin position="465"/>
        <end position="595"/>
    </location>
</feature>
<dbReference type="Gene3D" id="3.50.50.100">
    <property type="match status" value="1"/>
</dbReference>
<evidence type="ECO:0000256" key="12">
    <source>
        <dbReference type="ARBA" id="ARBA00023136"/>
    </source>
</evidence>
<evidence type="ECO:0000313" key="20">
    <source>
        <dbReference type="Proteomes" id="UP000825434"/>
    </source>
</evidence>
<feature type="compositionally biased region" description="Basic and acidic residues" evidence="16">
    <location>
        <begin position="428"/>
        <end position="438"/>
    </location>
</feature>
<feature type="region of interest" description="Disordered" evidence="16">
    <location>
        <begin position="427"/>
        <end position="630"/>
    </location>
</feature>
<feature type="domain" description="FAD/NAD(P)-binding" evidence="17">
    <location>
        <begin position="17"/>
        <end position="329"/>
    </location>
</feature>
<dbReference type="Pfam" id="PF00106">
    <property type="entry name" value="adh_short"/>
    <property type="match status" value="1"/>
</dbReference>
<gene>
    <name evidence="19" type="ORF">CA3LBN_004745</name>
</gene>
<keyword evidence="14" id="KW-0539">Nucleus</keyword>
<feature type="domain" description="Transcription regulator LGE1 helical region" evidence="18">
    <location>
        <begin position="635"/>
        <end position="704"/>
    </location>
</feature>
<dbReference type="InterPro" id="IPR020904">
    <property type="entry name" value="Sc_DH/Rdtase_CS"/>
</dbReference>
<keyword evidence="12 15" id="KW-0472">Membrane</keyword>
<keyword evidence="9 15" id="KW-1133">Transmembrane helix</keyword>
<dbReference type="EMBL" id="CP076667">
    <property type="protein sequence ID" value="QWU90384.1"/>
    <property type="molecule type" value="Genomic_DNA"/>
</dbReference>
<evidence type="ECO:0000256" key="5">
    <source>
        <dbReference type="ARBA" id="ARBA00022824"/>
    </source>
</evidence>
<evidence type="ECO:0000256" key="3">
    <source>
        <dbReference type="ARBA" id="ARBA00022516"/>
    </source>
</evidence>
<dbReference type="Proteomes" id="UP000825434">
    <property type="component" value="Chromosome 7"/>
</dbReference>
<dbReference type="CDD" id="cd22897">
    <property type="entry name" value="Lge1"/>
    <property type="match status" value="1"/>
</dbReference>
<dbReference type="PRINTS" id="PR00081">
    <property type="entry name" value="GDHRDH"/>
</dbReference>
<keyword evidence="20" id="KW-1185">Reference proteome</keyword>
<comment type="similarity">
    <text evidence="15">Belongs to the short-chain dehydrogenases/reductases (SDR) family.</text>
</comment>
<dbReference type="InterPro" id="IPR027533">
    <property type="entry name" value="3_ketoreductase_fungal"/>
</dbReference>
<keyword evidence="6 15" id="KW-0276">Fatty acid metabolism</keyword>
<dbReference type="SUPFAM" id="SSF51735">
    <property type="entry name" value="NAD(P)-binding Rossmann-fold domains"/>
    <property type="match status" value="1"/>
</dbReference>
<evidence type="ECO:0000259" key="18">
    <source>
        <dbReference type="Pfam" id="PF11488"/>
    </source>
</evidence>
<dbReference type="InterPro" id="IPR036291">
    <property type="entry name" value="NAD(P)-bd_dom_sf"/>
</dbReference>
<evidence type="ECO:0000256" key="16">
    <source>
        <dbReference type="SAM" id="MobiDB-lite"/>
    </source>
</evidence>
<keyword evidence="7" id="KW-0156">Chromatin regulator</keyword>
<keyword evidence="5 15" id="KW-0256">Endoplasmic reticulum</keyword>
<keyword evidence="4 15" id="KW-0812">Transmembrane</keyword>
<evidence type="ECO:0000256" key="4">
    <source>
        <dbReference type="ARBA" id="ARBA00022692"/>
    </source>
</evidence>
<sequence length="1066" mass="119687">MTIASAVSKSVASLSTNILVVGGSYGGMAFINQLKNFLKEKKVEKKLTVTLVEPKAGFLNVLGVPRSIVDPEFSKTQYVSMEKYKTCRFDRMLSDDEFVVNKVGPAIEPGVNEDIELTYIQGKVTELKEKEAKYKLNNSDNEENISFDYCVFAAGRNRTWPSSPDALNWESYLEEMVNFNATVKKHNKIAVVGAGAVGIEIAGDIKTKHPDKEVILIHPHATFPPEPLTDEFKQAVRESLERAKVKIMTGVRVKQELENHNLELTNGDIVETDFTYWCTAFHNNTSILAGGLEKYVSPKNNVFVNKYLQLEIPDSNEPIKHFFCVGDLVEIPIMKSAGWAMAMSRVVANALVNSLHNLDPVEEMPANANGILLVCGNEDIVSEVGGKVELNNQIYVDQYKTYRFDTSTLLTFNYTFLHMSGYNYGDRGYPDRRYEGPRGGRGGYRGGRDHYRGSGYRGRGRGAPRGREYRRDYGDPRDPRDREPRYRDPRDRDPRDSYPRDSYPRDSYPRDSYPRERDPRELDPRDRDPRDRDPRERDPRDRDPREYREEDRRDDYREREPSYSRDRPSPRDSRDGHYSDYRDRDRREFTKEPSRSKSVGTPKHDTSSPRHIPSSGTSPRASRDQGSSASTYTDPWISILHIRDGKVASRLEARHQELVNVNRSLGSLQAQVHKLKAHMDLLDVYAKRDALNVEMTSEKLDEFTFLMAMARNTEKYIEVTYTTTIMAIQDFIVSVSESKLVQAFLFAALFTGIYKITNLTLSLGALLADIFVLPATNFSKYGAKKGKWAVITGASDGIGKEYALQLAKKGLNVVLVSRTASKLEALADEIAAKYGVETKYVAFDASTDAPANYELLRESIAGLPVTVLINNVGQSHSIPVPFLETEEKELVDIITLNNTVTLKITQIVAPLIAETVSDKSSRGLILTMGSFGGLLPTPYLATYSGSKAFLQQWSAALAGELKPQGIDVELVVSYLVTSAMSKIRRTSATIPSPKAFVQSTLASVGRRSGAQERFATSTPFWTHALMHFGIENTVGVYSSVANKLNLSMHKSIRARALKKAARNKKD</sequence>
<protein>
    <recommendedName>
        <fullName evidence="15">Very-long-chain 3-oxoacyl-CoA reductase</fullName>
        <ecNumber evidence="15">1.1.1.330</ecNumber>
    </recommendedName>
    <alternativeName>
        <fullName evidence="15">3-ketoacyl-CoA reductase</fullName>
        <shortName evidence="15">3-ketoreductase</shortName>
        <shortName evidence="15">KAR</shortName>
    </alternativeName>
    <alternativeName>
        <fullName evidence="15">Microsomal beta-keto-reductase</fullName>
    </alternativeName>
</protein>
<evidence type="ECO:0000256" key="9">
    <source>
        <dbReference type="ARBA" id="ARBA00022989"/>
    </source>
</evidence>
<evidence type="ECO:0000256" key="2">
    <source>
        <dbReference type="ARBA" id="ARBA00005194"/>
    </source>
</evidence>
<keyword evidence="10 15" id="KW-0560">Oxidoreductase</keyword>
<dbReference type="InterPro" id="IPR002347">
    <property type="entry name" value="SDR_fam"/>
</dbReference>
<keyword evidence="8 15" id="KW-0521">NADP</keyword>
<keyword evidence="11 15" id="KW-0443">Lipid metabolism</keyword>
<evidence type="ECO:0000256" key="6">
    <source>
        <dbReference type="ARBA" id="ARBA00022832"/>
    </source>
</evidence>
<dbReference type="InterPro" id="IPR023753">
    <property type="entry name" value="FAD/NAD-binding_dom"/>
</dbReference>
<dbReference type="Gene3D" id="3.40.50.720">
    <property type="entry name" value="NAD(P)-binding Rossmann-like Domain"/>
    <property type="match status" value="1"/>
</dbReference>
<evidence type="ECO:0000256" key="7">
    <source>
        <dbReference type="ARBA" id="ARBA00022853"/>
    </source>
</evidence>
<dbReference type="PROSITE" id="PS00061">
    <property type="entry name" value="ADH_SHORT"/>
    <property type="match status" value="1"/>
</dbReference>
<evidence type="ECO:0000256" key="1">
    <source>
        <dbReference type="ARBA" id="ARBA00004123"/>
    </source>
</evidence>
<feature type="active site" description="Proton acceptor" evidence="15">
    <location>
        <position position="943"/>
    </location>
</feature>
<dbReference type="CDD" id="cd05356">
    <property type="entry name" value="17beta-HSD1_like_SDR_c"/>
    <property type="match status" value="1"/>
</dbReference>
<dbReference type="Pfam" id="PF07992">
    <property type="entry name" value="Pyr_redox_2"/>
    <property type="match status" value="1"/>
</dbReference>
<dbReference type="HAMAP" id="MF_03107">
    <property type="entry name" value="3_ketoreductase"/>
    <property type="match status" value="1"/>
</dbReference>
<keyword evidence="3 15" id="KW-0444">Lipid biosynthesis</keyword>
<accession>A0ABX8ID11</accession>
<evidence type="ECO:0000256" key="13">
    <source>
        <dbReference type="ARBA" id="ARBA00023160"/>
    </source>
</evidence>
<proteinExistence type="inferred from homology"/>
<keyword evidence="13 15" id="KW-0275">Fatty acid biosynthesis</keyword>
<comment type="catalytic activity">
    <reaction evidence="15">
        <text>a very-long-chain (3R)-3-hydroxyacyl-CoA + NADP(+) = a very-long-chain 3-oxoacyl-CoA + NADPH + H(+)</text>
        <dbReference type="Rhea" id="RHEA:48680"/>
        <dbReference type="ChEBI" id="CHEBI:15378"/>
        <dbReference type="ChEBI" id="CHEBI:57783"/>
        <dbReference type="ChEBI" id="CHEBI:58349"/>
        <dbReference type="ChEBI" id="CHEBI:85440"/>
        <dbReference type="ChEBI" id="CHEBI:90725"/>
        <dbReference type="EC" id="1.1.1.330"/>
    </reaction>
</comment>
<feature type="binding site" evidence="15">
    <location>
        <position position="930"/>
    </location>
    <ligand>
        <name>substrate</name>
    </ligand>
</feature>
<evidence type="ECO:0000256" key="11">
    <source>
        <dbReference type="ARBA" id="ARBA00023098"/>
    </source>
</evidence>
<dbReference type="PANTHER" id="PTHR43086">
    <property type="entry name" value="VERY-LONG-CHAIN 3-OXOOACYL-COA REDUCTASE"/>
    <property type="match status" value="1"/>
</dbReference>
<dbReference type="InterPro" id="IPR021581">
    <property type="entry name" value="Tscrpt_reg_Lge1"/>
</dbReference>
<evidence type="ECO:0000256" key="10">
    <source>
        <dbReference type="ARBA" id="ARBA00023002"/>
    </source>
</evidence>
<evidence type="ECO:0000259" key="17">
    <source>
        <dbReference type="Pfam" id="PF07992"/>
    </source>
</evidence>
<comment type="function">
    <text evidence="15">Component of the microsomal membrane bound fatty acid elongation system, which produces the 26-carbon very long-chain fatty acids (VLCFA) from palmitate. Catalyzes the reduction of the 3-ketoacyl-CoA intermediate that is formed in each cycle of fatty acid elongation. VLCFAs serve as precursors for ceramide and sphingolipids.</text>
</comment>